<feature type="region of interest" description="Disordered" evidence="1">
    <location>
        <begin position="559"/>
        <end position="581"/>
    </location>
</feature>
<comment type="caution">
    <text evidence="2">The sequence shown here is derived from an EMBL/GenBank/DDBJ whole genome shotgun (WGS) entry which is preliminary data.</text>
</comment>
<organism evidence="2 3">
    <name type="scientific">Rhizoctonia solani</name>
    <dbReference type="NCBI Taxonomy" id="456999"/>
    <lineage>
        <taxon>Eukaryota</taxon>
        <taxon>Fungi</taxon>
        <taxon>Dikarya</taxon>
        <taxon>Basidiomycota</taxon>
        <taxon>Agaricomycotina</taxon>
        <taxon>Agaricomycetes</taxon>
        <taxon>Cantharellales</taxon>
        <taxon>Ceratobasidiaceae</taxon>
        <taxon>Rhizoctonia</taxon>
    </lineage>
</organism>
<feature type="compositionally biased region" description="Polar residues" evidence="1">
    <location>
        <begin position="37"/>
        <end position="62"/>
    </location>
</feature>
<evidence type="ECO:0000313" key="3">
    <source>
        <dbReference type="Proteomes" id="UP000663861"/>
    </source>
</evidence>
<dbReference type="AlphaFoldDB" id="A0A8H3BC72"/>
<accession>A0A8H3BC72</accession>
<dbReference type="GO" id="GO:0019901">
    <property type="term" value="F:protein kinase binding"/>
    <property type="evidence" value="ECO:0007669"/>
    <property type="project" value="InterPro"/>
</dbReference>
<dbReference type="GO" id="GO:0005634">
    <property type="term" value="C:nucleus"/>
    <property type="evidence" value="ECO:0007669"/>
    <property type="project" value="TreeGrafter"/>
</dbReference>
<dbReference type="GO" id="GO:0016538">
    <property type="term" value="F:cyclin-dependent protein serine/threonine kinase regulator activity"/>
    <property type="evidence" value="ECO:0007669"/>
    <property type="project" value="TreeGrafter"/>
</dbReference>
<gene>
    <name evidence="2" type="ORF">RDB_LOCUS56461</name>
</gene>
<protein>
    <recommendedName>
        <fullName evidence="4">Cyclin-like domain-containing protein</fullName>
    </recommendedName>
</protein>
<dbReference type="PANTHER" id="PTHR15615:SF27">
    <property type="entry name" value="PHO85 CYCLIN CLG1"/>
    <property type="match status" value="1"/>
</dbReference>
<dbReference type="Proteomes" id="UP000663861">
    <property type="component" value="Unassembled WGS sequence"/>
</dbReference>
<dbReference type="GO" id="GO:0000307">
    <property type="term" value="C:cyclin-dependent protein kinase holoenzyme complex"/>
    <property type="evidence" value="ECO:0007669"/>
    <property type="project" value="TreeGrafter"/>
</dbReference>
<dbReference type="CDD" id="cd20557">
    <property type="entry name" value="CYCLIN_ScPCL1-like"/>
    <property type="match status" value="1"/>
</dbReference>
<proteinExistence type="predicted"/>
<feature type="region of interest" description="Disordered" evidence="1">
    <location>
        <begin position="251"/>
        <end position="281"/>
    </location>
</feature>
<evidence type="ECO:0000313" key="2">
    <source>
        <dbReference type="EMBL" id="CAE6452323.1"/>
    </source>
</evidence>
<dbReference type="Gene3D" id="1.10.472.10">
    <property type="entry name" value="Cyclin-like"/>
    <property type="match status" value="1"/>
</dbReference>
<feature type="region of interest" description="Disordered" evidence="1">
    <location>
        <begin position="29"/>
        <end position="62"/>
    </location>
</feature>
<name>A0A8H3BC72_9AGAM</name>
<dbReference type="InterPro" id="IPR013922">
    <property type="entry name" value="Cyclin_PHO80-like"/>
</dbReference>
<dbReference type="InterPro" id="IPR036915">
    <property type="entry name" value="Cyclin-like_sf"/>
</dbReference>
<dbReference type="PANTHER" id="PTHR15615">
    <property type="match status" value="1"/>
</dbReference>
<dbReference type="EMBL" id="CAJMWY010000944">
    <property type="protein sequence ID" value="CAE6452323.1"/>
    <property type="molecule type" value="Genomic_DNA"/>
</dbReference>
<sequence>MTLPPMHAYNFEHSALRYAHGTRPTNVFSAHSERHVSQPQRPTPDSISPTQPKHTRRSSASASEPLCTVAQNMCNMVCYLWFGRRGQRSSSPNIDTVQQFSPRPEFVSFTADLLATTQFSPRPEFVSFTADLLATTQVSQSVITLALRYIYMLKQSNPSIRGRRGSEYRLAVTALMLANKFLDDNTYTNKTWSDVSRISLREINQMEKEFLNGLGHNLYVDLATYDSWVLMLTGLIDAKDRETEAYWNLRKQETGGRPRHLALPTSQRPSSHRARSSSPTFPFTFTHPPVSAQQPAPPAYIPPQGPITLPPLDMSPSTLVSTRSVSTGKRSAYDAFSPATASASALPFKRAIPSPDSLSPGSDAGGYLASAYVVDHSAGPRPDLKYLPYHTLASSPADNCGHGVRKAVLRYHELESPSIREHRYPVLPPIRVPQSACTSPKGYVYSSQYPPQAAPRHFPVPPPITPQRDVAMHVYTPPSLSPQTNASIYTPPYPRQHTHTHTRHVYDTDMNELSPQSESGSQVRRHSWYASSPMIAPFANAGPPGVHWNHVPPPLRAPAPIPAPVCQQPTPTWSPIRGRRA</sequence>
<dbReference type="SUPFAM" id="SSF47954">
    <property type="entry name" value="Cyclin-like"/>
    <property type="match status" value="1"/>
</dbReference>
<dbReference type="Pfam" id="PF08613">
    <property type="entry name" value="Cyclin"/>
    <property type="match status" value="1"/>
</dbReference>
<evidence type="ECO:0008006" key="4">
    <source>
        <dbReference type="Google" id="ProtNLM"/>
    </source>
</evidence>
<reference evidence="2" key="1">
    <citation type="submission" date="2021-01" db="EMBL/GenBank/DDBJ databases">
        <authorList>
            <person name="Kaushik A."/>
        </authorList>
    </citation>
    <scope>NUCLEOTIDE SEQUENCE</scope>
    <source>
        <strain evidence="2">AG4-RS23</strain>
    </source>
</reference>
<evidence type="ECO:0000256" key="1">
    <source>
        <dbReference type="SAM" id="MobiDB-lite"/>
    </source>
</evidence>